<dbReference type="SUPFAM" id="SSF56935">
    <property type="entry name" value="Porins"/>
    <property type="match status" value="1"/>
</dbReference>
<keyword evidence="2 9" id="KW-0813">Transport</keyword>
<gene>
    <name evidence="13" type="ORF">BC751_2322</name>
</gene>
<dbReference type="PANTHER" id="PTHR30442">
    <property type="entry name" value="IRON III DICITRATE TRANSPORT PROTEIN FECA"/>
    <property type="match status" value="1"/>
</dbReference>
<sequence length="811" mass="90291">MKVFRNSLMIWVLSIILIGQGYAVIGENKDGKSLTMSGQVKSPEGEIIPFANILVLGTVKGAFTNLDGTFEIYDLEDGEYTIKVSAVGYKSFTRTIQVKKGTVHELDLVFEERGVEMPQVTIIASKDRVFSRVPGSVTYLDAKEIQAVNPLSGNEVLRRSPGVHVVDEEGLGMRVNIGIRGLDPDRSRSVLVLEDGIPVALAPYGEPEMYYTPVMDRMSGVEILKGSGQILFGPQTIGGVINYITANPPQEEEGSIYVQGGQGGLFSALMNYGNTFGNTGIQASLLRKRADNIGPTEFDITDFNTKFLFNLNEKSELGMKLGIYNESSNATYIGINQVMFDRGSSEDFVRLAPDDRLDVRRYSLSFSHKYRFNKNVRLNTIAYGYTTTRNWSRQDFNVNNANTPPSNWTGVVWGDVEIPGGAIFMRNSTGNRDRQFEVAGIEPRLEVDYKVLDLKNELIIGARYLYERAFEQRVNGTRAGVKSGDLVEDEVRTGYALAAYIQNKINVSSNLDLNAGLRFENFDYERDIRRRSFPGVGVRDTVLVSGNEINTLIPGIGFNYRPMQTLNVFGGIHKGYAPPRTKDAITSLGDVLDLEAEQSVNYELGLRAEPVKWLFLEATSFVMNFSNQIIPVSESSGGIGFGLVNGGATLNRGVETALVMDLSHLFGFNKTRLVYDVNATFLRATFSEDRFQNDVNIKGNRTPYAPDWFINSALTFETSSGLGLRLVGNFIGKQFSDELNTIEPSADGRIGIIPAYKVFDAMVFYRIQKWNSRFNLSIKNLTDERYISSRRPQGIRVGIPRLITVGYQFTF</sequence>
<accession>A0A4Q7P963</accession>
<evidence type="ECO:0000256" key="3">
    <source>
        <dbReference type="ARBA" id="ARBA00022452"/>
    </source>
</evidence>
<organism evidence="13 14">
    <name type="scientific">Cecembia calidifontis</name>
    <dbReference type="NCBI Taxonomy" id="1187080"/>
    <lineage>
        <taxon>Bacteria</taxon>
        <taxon>Pseudomonadati</taxon>
        <taxon>Bacteroidota</taxon>
        <taxon>Cytophagia</taxon>
        <taxon>Cytophagales</taxon>
        <taxon>Cyclobacteriaceae</taxon>
        <taxon>Cecembia</taxon>
    </lineage>
</organism>
<dbReference type="GO" id="GO:0009279">
    <property type="term" value="C:cell outer membrane"/>
    <property type="evidence" value="ECO:0007669"/>
    <property type="project" value="UniProtKB-SubCell"/>
</dbReference>
<evidence type="ECO:0000313" key="14">
    <source>
        <dbReference type="Proteomes" id="UP000292209"/>
    </source>
</evidence>
<dbReference type="PROSITE" id="PS01156">
    <property type="entry name" value="TONB_DEPENDENT_REC_2"/>
    <property type="match status" value="1"/>
</dbReference>
<dbReference type="SUPFAM" id="SSF49452">
    <property type="entry name" value="Starch-binding domain-like"/>
    <property type="match status" value="1"/>
</dbReference>
<comment type="caution">
    <text evidence="13">The sequence shown here is derived from an EMBL/GenBank/DDBJ whole genome shotgun (WGS) entry which is preliminary data.</text>
</comment>
<proteinExistence type="inferred from homology"/>
<keyword evidence="4 9" id="KW-0812">Transmembrane</keyword>
<keyword evidence="14" id="KW-1185">Reference proteome</keyword>
<dbReference type="Pfam" id="PF13715">
    <property type="entry name" value="CarbopepD_reg_2"/>
    <property type="match status" value="1"/>
</dbReference>
<evidence type="ECO:0000313" key="13">
    <source>
        <dbReference type="EMBL" id="RZS96736.1"/>
    </source>
</evidence>
<evidence type="ECO:0000256" key="6">
    <source>
        <dbReference type="ARBA" id="ARBA00023077"/>
    </source>
</evidence>
<dbReference type="PANTHER" id="PTHR30442:SF0">
    <property type="entry name" value="FE(3+) DICITRATE TRANSPORT PROTEIN FECA"/>
    <property type="match status" value="1"/>
</dbReference>
<keyword evidence="3 9" id="KW-1134">Transmembrane beta strand</keyword>
<dbReference type="InterPro" id="IPR012910">
    <property type="entry name" value="Plug_dom"/>
</dbReference>
<evidence type="ECO:0000256" key="10">
    <source>
        <dbReference type="RuleBase" id="RU003357"/>
    </source>
</evidence>
<dbReference type="CDD" id="cd01347">
    <property type="entry name" value="ligand_gated_channel"/>
    <property type="match status" value="1"/>
</dbReference>
<dbReference type="Pfam" id="PF00593">
    <property type="entry name" value="TonB_dep_Rec_b-barrel"/>
    <property type="match status" value="1"/>
</dbReference>
<dbReference type="InterPro" id="IPR013784">
    <property type="entry name" value="Carb-bd-like_fold"/>
</dbReference>
<dbReference type="RefSeq" id="WP_130275618.1">
    <property type="nucleotide sequence ID" value="NZ_SGXG01000001.1"/>
</dbReference>
<dbReference type="InterPro" id="IPR000531">
    <property type="entry name" value="Beta-barrel_TonB"/>
</dbReference>
<dbReference type="InterPro" id="IPR037066">
    <property type="entry name" value="Plug_dom_sf"/>
</dbReference>
<dbReference type="GO" id="GO:0033214">
    <property type="term" value="P:siderophore-iron import into cell"/>
    <property type="evidence" value="ECO:0007669"/>
    <property type="project" value="TreeGrafter"/>
</dbReference>
<evidence type="ECO:0000259" key="11">
    <source>
        <dbReference type="Pfam" id="PF00593"/>
    </source>
</evidence>
<evidence type="ECO:0000256" key="5">
    <source>
        <dbReference type="ARBA" id="ARBA00022729"/>
    </source>
</evidence>
<dbReference type="Gene3D" id="2.40.170.20">
    <property type="entry name" value="TonB-dependent receptor, beta-barrel domain"/>
    <property type="match status" value="1"/>
</dbReference>
<dbReference type="Gene3D" id="2.170.130.10">
    <property type="entry name" value="TonB-dependent receptor, plug domain"/>
    <property type="match status" value="1"/>
</dbReference>
<keyword evidence="5" id="KW-0732">Signal</keyword>
<dbReference type="Proteomes" id="UP000292209">
    <property type="component" value="Unassembled WGS sequence"/>
</dbReference>
<feature type="domain" description="TonB-dependent receptor-like beta-barrel" evidence="11">
    <location>
        <begin position="346"/>
        <end position="781"/>
    </location>
</feature>
<dbReference type="InterPro" id="IPR010917">
    <property type="entry name" value="TonB_rcpt_CS"/>
</dbReference>
<evidence type="ECO:0000256" key="8">
    <source>
        <dbReference type="ARBA" id="ARBA00023237"/>
    </source>
</evidence>
<protein>
    <submittedName>
        <fullName evidence="13">Fe(3+) dicitrate transport protein</fullName>
    </submittedName>
</protein>
<comment type="similarity">
    <text evidence="9 10">Belongs to the TonB-dependent receptor family.</text>
</comment>
<evidence type="ECO:0000259" key="12">
    <source>
        <dbReference type="Pfam" id="PF07715"/>
    </source>
</evidence>
<dbReference type="GO" id="GO:0030246">
    <property type="term" value="F:carbohydrate binding"/>
    <property type="evidence" value="ECO:0007669"/>
    <property type="project" value="InterPro"/>
</dbReference>
<evidence type="ECO:0000256" key="2">
    <source>
        <dbReference type="ARBA" id="ARBA00022448"/>
    </source>
</evidence>
<dbReference type="InterPro" id="IPR036942">
    <property type="entry name" value="Beta-barrel_TonB_sf"/>
</dbReference>
<evidence type="ECO:0000256" key="7">
    <source>
        <dbReference type="ARBA" id="ARBA00023136"/>
    </source>
</evidence>
<dbReference type="AlphaFoldDB" id="A0A4Q7P963"/>
<evidence type="ECO:0000256" key="9">
    <source>
        <dbReference type="PROSITE-ProRule" id="PRU01360"/>
    </source>
</evidence>
<evidence type="ECO:0000256" key="1">
    <source>
        <dbReference type="ARBA" id="ARBA00004571"/>
    </source>
</evidence>
<reference evidence="13 14" key="1">
    <citation type="submission" date="2019-02" db="EMBL/GenBank/DDBJ databases">
        <title>Genomic Encyclopedia of Archaeal and Bacterial Type Strains, Phase II (KMG-II): from individual species to whole genera.</title>
        <authorList>
            <person name="Goeker M."/>
        </authorList>
    </citation>
    <scope>NUCLEOTIDE SEQUENCE [LARGE SCALE GENOMIC DNA]</scope>
    <source>
        <strain evidence="13 14">DSM 21411</strain>
    </source>
</reference>
<keyword evidence="6 10" id="KW-0798">TonB box</keyword>
<evidence type="ECO:0000256" key="4">
    <source>
        <dbReference type="ARBA" id="ARBA00022692"/>
    </source>
</evidence>
<dbReference type="EMBL" id="SGXG01000001">
    <property type="protein sequence ID" value="RZS96736.1"/>
    <property type="molecule type" value="Genomic_DNA"/>
</dbReference>
<dbReference type="Pfam" id="PF07715">
    <property type="entry name" value="Plug"/>
    <property type="match status" value="1"/>
</dbReference>
<dbReference type="OrthoDB" id="9758472at2"/>
<comment type="subcellular location">
    <subcellularLocation>
        <location evidence="1 9">Cell outer membrane</location>
        <topology evidence="1 9">Multi-pass membrane protein</topology>
    </subcellularLocation>
</comment>
<feature type="domain" description="TonB-dependent receptor plug" evidence="12">
    <location>
        <begin position="132"/>
        <end position="240"/>
    </location>
</feature>
<dbReference type="InterPro" id="IPR039426">
    <property type="entry name" value="TonB-dep_rcpt-like"/>
</dbReference>
<dbReference type="Gene3D" id="2.60.40.1120">
    <property type="entry name" value="Carboxypeptidase-like, regulatory domain"/>
    <property type="match status" value="1"/>
</dbReference>
<keyword evidence="8 9" id="KW-0998">Cell outer membrane</keyword>
<dbReference type="PROSITE" id="PS52016">
    <property type="entry name" value="TONB_DEPENDENT_REC_3"/>
    <property type="match status" value="1"/>
</dbReference>
<name>A0A4Q7P963_9BACT</name>
<keyword evidence="7 9" id="KW-0472">Membrane</keyword>